<dbReference type="InterPro" id="IPR011990">
    <property type="entry name" value="TPR-like_helical_dom_sf"/>
</dbReference>
<reference evidence="1 2" key="1">
    <citation type="submission" date="2018-05" db="EMBL/GenBank/DDBJ databases">
        <title>Chitinophaga sp. K3CV102501T nov., isolated from isolated from a monsoon evergreen broad-leaved forest soil.</title>
        <authorList>
            <person name="Lv Y."/>
        </authorList>
    </citation>
    <scope>NUCLEOTIDE SEQUENCE [LARGE SCALE GENOMIC DNA]</scope>
    <source>
        <strain evidence="1 2">GDMCC 1.1325</strain>
    </source>
</reference>
<gene>
    <name evidence="1" type="ORF">DF182_04400</name>
</gene>
<evidence type="ECO:0000313" key="1">
    <source>
        <dbReference type="EMBL" id="RBL91848.1"/>
    </source>
</evidence>
<evidence type="ECO:0000313" key="2">
    <source>
        <dbReference type="Proteomes" id="UP000253410"/>
    </source>
</evidence>
<dbReference type="Gene3D" id="1.25.40.10">
    <property type="entry name" value="Tetratricopeptide repeat domain"/>
    <property type="match status" value="1"/>
</dbReference>
<organism evidence="1 2">
    <name type="scientific">Chitinophaga flava</name>
    <dbReference type="NCBI Taxonomy" id="2259036"/>
    <lineage>
        <taxon>Bacteria</taxon>
        <taxon>Pseudomonadati</taxon>
        <taxon>Bacteroidota</taxon>
        <taxon>Chitinophagia</taxon>
        <taxon>Chitinophagales</taxon>
        <taxon>Chitinophagaceae</taxon>
        <taxon>Chitinophaga</taxon>
    </lineage>
</organism>
<dbReference type="Pfam" id="PF04910">
    <property type="entry name" value="Tcf25"/>
    <property type="match status" value="1"/>
</dbReference>
<dbReference type="RefSeq" id="WP_113614451.1">
    <property type="nucleotide sequence ID" value="NZ_QFFJ01000001.1"/>
</dbReference>
<dbReference type="OrthoDB" id="6399948at2"/>
<evidence type="ECO:0008006" key="3">
    <source>
        <dbReference type="Google" id="ProtNLM"/>
    </source>
</evidence>
<name>A0A365Y0K5_9BACT</name>
<accession>A0A365Y0K5</accession>
<protein>
    <recommendedName>
        <fullName evidence="3">Tetratricopeptide repeat protein</fullName>
    </recommendedName>
</protein>
<dbReference type="Proteomes" id="UP000253410">
    <property type="component" value="Unassembled WGS sequence"/>
</dbReference>
<sequence>MPRQPYLIKEGGSWMFYQPEITVSYYQELLHAMDIMHTQLLKSERIFRKIILACGNCNIDAMLSLAVVLNRTGRQIEGNALVHKAHLVCMEALPPYFNPDQDDVYWCILENRPLLRSFHAVITEYIKEKQYERALDKINYLLKINKNDDTGVAALLPVCCIYLGRYAEYLEWYQQQSPLQRTLETTFFSFLALYKLDLPEQAKARFLEARKAYPNMAAELLKSDHQFPADEFKTHNTRIPAGSRQEAFVCWLASRELWQREKELKKFLKAIPKETADLP</sequence>
<dbReference type="EMBL" id="QFFJ01000001">
    <property type="protein sequence ID" value="RBL91848.1"/>
    <property type="molecule type" value="Genomic_DNA"/>
</dbReference>
<comment type="caution">
    <text evidence="1">The sequence shown here is derived from an EMBL/GenBank/DDBJ whole genome shotgun (WGS) entry which is preliminary data.</text>
</comment>
<dbReference type="InterPro" id="IPR006994">
    <property type="entry name" value="TCF25/Rqc1"/>
</dbReference>
<proteinExistence type="predicted"/>
<keyword evidence="2" id="KW-1185">Reference proteome</keyword>
<dbReference type="AlphaFoldDB" id="A0A365Y0K5"/>